<keyword evidence="6" id="KW-0460">Magnesium</keyword>
<comment type="catalytic activity">
    <reaction evidence="8">
        <text>D-sedoheptulose 7-phosphate + D-glyceraldehyde 3-phosphate = aldehydo-D-ribose 5-phosphate + D-xylulose 5-phosphate</text>
        <dbReference type="Rhea" id="RHEA:10508"/>
        <dbReference type="ChEBI" id="CHEBI:57483"/>
        <dbReference type="ChEBI" id="CHEBI:57737"/>
        <dbReference type="ChEBI" id="CHEBI:58273"/>
        <dbReference type="ChEBI" id="CHEBI:59776"/>
        <dbReference type="EC" id="2.2.1.1"/>
    </reaction>
</comment>
<evidence type="ECO:0000256" key="5">
    <source>
        <dbReference type="ARBA" id="ARBA00022723"/>
    </source>
</evidence>
<dbReference type="EC" id="2.2.1.-" evidence="10"/>
<comment type="cofactor">
    <cofactor evidence="2">
        <name>thiamine diphosphate</name>
        <dbReference type="ChEBI" id="CHEBI:58937"/>
    </cofactor>
</comment>
<evidence type="ECO:0000259" key="9">
    <source>
        <dbReference type="SMART" id="SM00861"/>
    </source>
</evidence>
<dbReference type="InterPro" id="IPR055152">
    <property type="entry name" value="Transketolase-like_C_2"/>
</dbReference>
<keyword evidence="4 10" id="KW-0808">Transferase</keyword>
<proteinExistence type="inferred from homology"/>
<dbReference type="PANTHER" id="PTHR43522">
    <property type="entry name" value="TRANSKETOLASE"/>
    <property type="match status" value="1"/>
</dbReference>
<keyword evidence="11" id="KW-1185">Reference proteome</keyword>
<dbReference type="PROSITE" id="PS00802">
    <property type="entry name" value="TRANSKETOLASE_2"/>
    <property type="match status" value="1"/>
</dbReference>
<dbReference type="InterPro" id="IPR009014">
    <property type="entry name" value="Transketo_C/PFOR_II"/>
</dbReference>
<dbReference type="RefSeq" id="WP_280102271.1">
    <property type="nucleotide sequence ID" value="NZ_CP122979.1"/>
</dbReference>
<evidence type="ECO:0000256" key="4">
    <source>
        <dbReference type="ARBA" id="ARBA00022679"/>
    </source>
</evidence>
<dbReference type="InterPro" id="IPR005474">
    <property type="entry name" value="Transketolase_N"/>
</dbReference>
<evidence type="ECO:0000313" key="11">
    <source>
        <dbReference type="Proteomes" id="UP001179842"/>
    </source>
</evidence>
<dbReference type="InterPro" id="IPR020826">
    <property type="entry name" value="Transketolase_BS"/>
</dbReference>
<dbReference type="EMBL" id="CP122979">
    <property type="protein sequence ID" value="WGI36968.1"/>
    <property type="molecule type" value="Genomic_DNA"/>
</dbReference>
<comment type="cofactor">
    <cofactor evidence="1">
        <name>Mg(2+)</name>
        <dbReference type="ChEBI" id="CHEBI:18420"/>
    </cofactor>
</comment>
<feature type="domain" description="Transketolase-like pyrimidine-binding" evidence="9">
    <location>
        <begin position="349"/>
        <end position="511"/>
    </location>
</feature>
<dbReference type="Gene3D" id="3.40.50.920">
    <property type="match status" value="1"/>
</dbReference>
<dbReference type="SUPFAM" id="SSF52518">
    <property type="entry name" value="Thiamin diphosphate-binding fold (THDP-binding)"/>
    <property type="match status" value="2"/>
</dbReference>
<dbReference type="InterPro" id="IPR029061">
    <property type="entry name" value="THDP-binding"/>
</dbReference>
<dbReference type="InterPro" id="IPR033247">
    <property type="entry name" value="Transketolase_fam"/>
</dbReference>
<keyword evidence="5" id="KW-0479">Metal-binding</keyword>
<evidence type="ECO:0000256" key="1">
    <source>
        <dbReference type="ARBA" id="ARBA00001946"/>
    </source>
</evidence>
<evidence type="ECO:0000256" key="2">
    <source>
        <dbReference type="ARBA" id="ARBA00001964"/>
    </source>
</evidence>
<dbReference type="CDD" id="cd02012">
    <property type="entry name" value="TPP_TK"/>
    <property type="match status" value="1"/>
</dbReference>
<protein>
    <submittedName>
        <fullName evidence="10">Transketolase</fullName>
        <ecNumber evidence="10">2.2.1.-</ecNumber>
    </submittedName>
</protein>
<dbReference type="SMART" id="SM00861">
    <property type="entry name" value="Transket_pyr"/>
    <property type="match status" value="1"/>
</dbReference>
<dbReference type="SUPFAM" id="SSF52922">
    <property type="entry name" value="TK C-terminal domain-like"/>
    <property type="match status" value="1"/>
</dbReference>
<evidence type="ECO:0000313" key="10">
    <source>
        <dbReference type="EMBL" id="WGI36968.1"/>
    </source>
</evidence>
<reference evidence="10" key="1">
    <citation type="submission" date="2023-04" db="EMBL/GenBank/DDBJ databases">
        <title>Completed genome of Mycoplasma lagogenitalium type strain 12MS.</title>
        <authorList>
            <person name="Spergser J."/>
        </authorList>
    </citation>
    <scope>NUCLEOTIDE SEQUENCE</scope>
    <source>
        <strain evidence="10">12MS</strain>
    </source>
</reference>
<sequence>MSLKKENKLKLISAMRGIALDSINKAKQGHIGMALGASEIFYSLICENLKFTEKEPKWINRDRFVLSAGHGSMGMYAAYHFMNLLSVEDMKNHKEFNSKTPSHPEIDKLNLVDASTGPLGQGIAMAVGMAISQKYLANKYNKDRLEIIDHNVFVLCGDGDLQEGVALEAIQLAGTQRLGKLIIIHDYNNMQIDSKADEVNNLDFEKYFKAHNFTTIILKSNDIDEINKAIKQARLRTKPTYIQIPTTIAYKTKMQNSSKGHNGILNEQDTIEYKKSLKLTDLNPFEYSKDFYQLGKYWLNKKEIFFSRWKSKMDKYRKAYPELANEIEQLKNKQYNFDFSNFKFNQTNVATRNYIGEIMNYIDNNFKFVMGGSADLRAATKVGFDKDFKNIKYGIREFAMSAINNGIYLDSNIKTIGSTFLVFSDYAKAALRLGALMEIPSISIFTHDSYQVGGDGPTHQPIEQLTSLRSIPNYLVLRPADENEMLNAFKYALNSKTTPVAIIACRQELKSYNLQKTEFKAAYFIKNRDNFDISILASGSEVQLAEQVANELEKENIIANVISVPALQLLVNDQKLVLDLKLDLKPMFAIEASNDHLWYKLSKYNKFDAYLAKDFGHSAPGQFVYEHNGFNKNNLVNLVKEFLKK</sequence>
<evidence type="ECO:0000256" key="8">
    <source>
        <dbReference type="ARBA" id="ARBA00049473"/>
    </source>
</evidence>
<comment type="similarity">
    <text evidence="3">Belongs to the transketolase family.</text>
</comment>
<accession>A0ABY8LUQ3</accession>
<dbReference type="GO" id="GO:0016740">
    <property type="term" value="F:transferase activity"/>
    <property type="evidence" value="ECO:0007669"/>
    <property type="project" value="UniProtKB-KW"/>
</dbReference>
<dbReference type="Gene3D" id="3.40.50.970">
    <property type="match status" value="2"/>
</dbReference>
<dbReference type="Pfam" id="PF02779">
    <property type="entry name" value="Transket_pyr"/>
    <property type="match status" value="1"/>
</dbReference>
<dbReference type="PANTHER" id="PTHR43522:SF2">
    <property type="entry name" value="TRANSKETOLASE 1-RELATED"/>
    <property type="match status" value="1"/>
</dbReference>
<keyword evidence="7" id="KW-0786">Thiamine pyrophosphate</keyword>
<dbReference type="Pfam" id="PF00456">
    <property type="entry name" value="Transketolase_N"/>
    <property type="match status" value="1"/>
</dbReference>
<dbReference type="Proteomes" id="UP001179842">
    <property type="component" value="Chromosome"/>
</dbReference>
<gene>
    <name evidence="10" type="ORF">QEG99_01640</name>
</gene>
<dbReference type="Pfam" id="PF22613">
    <property type="entry name" value="Transketolase_C_1"/>
    <property type="match status" value="1"/>
</dbReference>
<evidence type="ECO:0000256" key="7">
    <source>
        <dbReference type="ARBA" id="ARBA00023052"/>
    </source>
</evidence>
<dbReference type="CDD" id="cd07033">
    <property type="entry name" value="TPP_PYR_DXS_TK_like"/>
    <property type="match status" value="1"/>
</dbReference>
<dbReference type="InterPro" id="IPR005475">
    <property type="entry name" value="Transketolase-like_Pyr-bd"/>
</dbReference>
<evidence type="ECO:0000256" key="6">
    <source>
        <dbReference type="ARBA" id="ARBA00022842"/>
    </source>
</evidence>
<evidence type="ECO:0000256" key="3">
    <source>
        <dbReference type="ARBA" id="ARBA00007131"/>
    </source>
</evidence>
<organism evidence="10 11">
    <name type="scientific">Mesomycoplasma lagogenitalium</name>
    <dbReference type="NCBI Taxonomy" id="171286"/>
    <lineage>
        <taxon>Bacteria</taxon>
        <taxon>Bacillati</taxon>
        <taxon>Mycoplasmatota</taxon>
        <taxon>Mycoplasmoidales</taxon>
        <taxon>Metamycoplasmataceae</taxon>
        <taxon>Mesomycoplasma</taxon>
    </lineage>
</organism>
<name>A0ABY8LUQ3_9BACT</name>